<dbReference type="EC" id="3.2.1.40" evidence="2"/>
<dbReference type="EMBL" id="LYPC01000028">
    <property type="protein sequence ID" value="OCT11080.1"/>
    <property type="molecule type" value="Genomic_DNA"/>
</dbReference>
<dbReference type="InterPro" id="IPR012341">
    <property type="entry name" value="6hp_glycosidase-like_sf"/>
</dbReference>
<dbReference type="Proteomes" id="UP000093309">
    <property type="component" value="Unassembled WGS sequence"/>
</dbReference>
<dbReference type="InterPro" id="IPR016007">
    <property type="entry name" value="Alpha_rhamnosid"/>
</dbReference>
<dbReference type="InterPro" id="IPR035398">
    <property type="entry name" value="Bac_rhamnosid_C"/>
</dbReference>
<dbReference type="Pfam" id="PF17390">
    <property type="entry name" value="Bac_rhamnosid_C"/>
    <property type="match status" value="1"/>
</dbReference>
<evidence type="ECO:0000259" key="6">
    <source>
        <dbReference type="Pfam" id="PF17389"/>
    </source>
</evidence>
<dbReference type="Pfam" id="PF08531">
    <property type="entry name" value="Bac_rhamnosid_N"/>
    <property type="match status" value="1"/>
</dbReference>
<feature type="domain" description="Alpha-L-rhamnosidase C-terminal" evidence="7">
    <location>
        <begin position="680"/>
        <end position="741"/>
    </location>
</feature>
<feature type="domain" description="Alpha-L-rhamnosidase six-hairpin glycosidase" evidence="6">
    <location>
        <begin position="327"/>
        <end position="660"/>
    </location>
</feature>
<feature type="domain" description="Alpha-L-rhamnosidase concanavalin-like" evidence="4">
    <location>
        <begin position="213"/>
        <end position="297"/>
    </location>
</feature>
<dbReference type="Pfam" id="PF05592">
    <property type="entry name" value="Bac_rhamnosid"/>
    <property type="match status" value="1"/>
</dbReference>
<dbReference type="Pfam" id="PF17389">
    <property type="entry name" value="Bac_rhamnosid6H"/>
    <property type="match status" value="1"/>
</dbReference>
<evidence type="ECO:0000259" key="7">
    <source>
        <dbReference type="Pfam" id="PF17390"/>
    </source>
</evidence>
<dbReference type="PANTHER" id="PTHR33307:SF11">
    <property type="entry name" value="ALPHA-L-RHAMNOSIDASE"/>
    <property type="match status" value="1"/>
</dbReference>
<comment type="catalytic activity">
    <reaction evidence="1">
        <text>Hydrolysis of terminal non-reducing alpha-L-rhamnose residues in alpha-L-rhamnosides.</text>
        <dbReference type="EC" id="3.2.1.40"/>
    </reaction>
</comment>
<dbReference type="Gene3D" id="1.50.10.10">
    <property type="match status" value="1"/>
</dbReference>
<dbReference type="InterPro" id="IPR008902">
    <property type="entry name" value="Rhamnosid_concanavalin"/>
</dbReference>
<protein>
    <recommendedName>
        <fullName evidence="2">alpha-L-rhamnosidase</fullName>
        <ecNumber evidence="2">3.2.1.40</ecNumber>
    </recommendedName>
</protein>
<feature type="domain" description="Bacterial alpha-L-rhamnosidase N-terminal" evidence="5">
    <location>
        <begin position="34"/>
        <end position="202"/>
    </location>
</feature>
<evidence type="ECO:0000259" key="5">
    <source>
        <dbReference type="Pfam" id="PF08531"/>
    </source>
</evidence>
<dbReference type="OrthoDB" id="9761045at2"/>
<comment type="caution">
    <text evidence="8">The sequence shown here is derived from an EMBL/GenBank/DDBJ whole genome shotgun (WGS) entry which is preliminary data.</text>
</comment>
<keyword evidence="9" id="KW-1185">Reference proteome</keyword>
<dbReference type="InterPro" id="IPR035396">
    <property type="entry name" value="Bac_rhamnosid6H"/>
</dbReference>
<dbReference type="InterPro" id="IPR008928">
    <property type="entry name" value="6-hairpin_glycosidase_sf"/>
</dbReference>
<dbReference type="GO" id="GO:0030596">
    <property type="term" value="F:alpha-L-rhamnosidase activity"/>
    <property type="evidence" value="ECO:0007669"/>
    <property type="project" value="UniProtKB-EC"/>
</dbReference>
<gene>
    <name evidence="8" type="ORF">A8709_05125</name>
</gene>
<dbReference type="PANTHER" id="PTHR33307">
    <property type="entry name" value="ALPHA-RHAMNOSIDASE (EUROFUNG)"/>
    <property type="match status" value="1"/>
</dbReference>
<evidence type="ECO:0000313" key="8">
    <source>
        <dbReference type="EMBL" id="OCT11080.1"/>
    </source>
</evidence>
<dbReference type="InterPro" id="IPR013737">
    <property type="entry name" value="Bac_rhamnosid_N"/>
</dbReference>
<organism evidence="8 9">
    <name type="scientific">Paenibacillus pectinilyticus</name>
    <dbReference type="NCBI Taxonomy" id="512399"/>
    <lineage>
        <taxon>Bacteria</taxon>
        <taxon>Bacillati</taxon>
        <taxon>Bacillota</taxon>
        <taxon>Bacilli</taxon>
        <taxon>Bacillales</taxon>
        <taxon>Paenibacillaceae</taxon>
        <taxon>Paenibacillus</taxon>
    </lineage>
</organism>
<dbReference type="SUPFAM" id="SSF48208">
    <property type="entry name" value="Six-hairpin glycosidases"/>
    <property type="match status" value="1"/>
</dbReference>
<accession>A0A1C0ZSL6</accession>
<dbReference type="Gene3D" id="2.60.420.10">
    <property type="entry name" value="Maltose phosphorylase, domain 3"/>
    <property type="match status" value="1"/>
</dbReference>
<dbReference type="RefSeq" id="WP_065857792.1">
    <property type="nucleotide sequence ID" value="NZ_LYPC01000028.1"/>
</dbReference>
<proteinExistence type="predicted"/>
<evidence type="ECO:0000256" key="1">
    <source>
        <dbReference type="ARBA" id="ARBA00001445"/>
    </source>
</evidence>
<dbReference type="AlphaFoldDB" id="A0A1C0ZSL6"/>
<dbReference type="Gene3D" id="2.60.120.260">
    <property type="entry name" value="Galactose-binding domain-like"/>
    <property type="match status" value="2"/>
</dbReference>
<sequence>MSAAYEWKAKWIGAGRLESSLPLLRREFTVDQPVTSAAAYVCGLGHFEMRMNGSPVTDYVLEPGWTDYNKTCLYKVYDITSYLREGSNAVGVMLGNGFYRVLGGRYAKYVGSFGDPKLILQIELTYANGSTQTICSDEHWNTADGPILFSCIYGGEDYDATQELSGWDCPGFSTDDWPHAILVEAPAGQLVEQSFPSNKIMERLPAVSIVVHKTGVIVCDFGQNVSGWVNIQLQGPRGSTVKLIPGELLHSDGTVSQQWTGSPTSYSYTMKGDGVEQWHPRFTYTGFRYMQVEGACHVHTDTIPDWANMPQLLDIQAEMIYPDVNVTGAFECSNPLLNGIHAIVNRAILSNMKSVMTDCPHREKLGWLEEVHLMGPSIMYNYDVSALYSKIVADMGHAQLENGLVPDIAPEFVVFENGFRDSPEWGSAYILAAWYTYKWYRDEELLERHYEGMKRYVSYLRDRAANGLFNEGLGDWCDVGPKSRDGFPQNTPISLTATAIYYYDVTTMQAIATVLGYQADADAFQELAAVIHADFQREFYDEKTGTYATGSQTSLAMPLAVGLVPVHLQEQTLSQLLQDIRSRGNSMTGGDVGFRFLLMALTRYHQSDVVMDMLTRTEHPSYGYQIEHGATTLTELWNGPTEGLSQNHFMLGHAEEWLYAGLAGIRIAYDSHDTELLAYRVQPVQGVDWVKAHHDLPEGRAAMQWRNTESYLHVDVTVPPQLTATLALPAATRADIEEAGQTEEYWTNITFQHQDETGYHVYKVGSGSYAFIIKLPMQGEV</sequence>
<evidence type="ECO:0000256" key="3">
    <source>
        <dbReference type="ARBA" id="ARBA00022801"/>
    </source>
</evidence>
<dbReference type="PIRSF" id="PIRSF010631">
    <property type="entry name" value="A-rhamnsds"/>
    <property type="match status" value="1"/>
</dbReference>
<evidence type="ECO:0000259" key="4">
    <source>
        <dbReference type="Pfam" id="PF05592"/>
    </source>
</evidence>
<keyword evidence="3" id="KW-0378">Hydrolase</keyword>
<dbReference type="STRING" id="512399.A8709_05125"/>
<evidence type="ECO:0000256" key="2">
    <source>
        <dbReference type="ARBA" id="ARBA00012652"/>
    </source>
</evidence>
<name>A0A1C0ZSL6_9BACL</name>
<reference evidence="9" key="1">
    <citation type="submission" date="2016-05" db="EMBL/GenBank/DDBJ databases">
        <title>Paenibacillus oryzae. sp. nov., isolated from the rice root.</title>
        <authorList>
            <person name="Zhang J."/>
            <person name="Zhang X."/>
        </authorList>
    </citation>
    <scope>NUCLEOTIDE SEQUENCE [LARGE SCALE GENOMIC DNA]</scope>
    <source>
        <strain evidence="9">KCTC13222</strain>
    </source>
</reference>
<evidence type="ECO:0000313" key="9">
    <source>
        <dbReference type="Proteomes" id="UP000093309"/>
    </source>
</evidence>
<dbReference type="GO" id="GO:0005975">
    <property type="term" value="P:carbohydrate metabolic process"/>
    <property type="evidence" value="ECO:0007669"/>
    <property type="project" value="InterPro"/>
</dbReference>